<comment type="caution">
    <text evidence="6">The sequence shown here is derived from an EMBL/GenBank/DDBJ whole genome shotgun (WGS) entry which is preliminary data.</text>
</comment>
<keyword evidence="3" id="KW-1015">Disulfide bond</keyword>
<feature type="domain" description="Thioredoxin" evidence="5">
    <location>
        <begin position="230"/>
        <end position="371"/>
    </location>
</feature>
<keyword evidence="2" id="KW-0201">Cytochrome c-type biogenesis</keyword>
<name>A0A644Y0W3_9ZZZZ</name>
<evidence type="ECO:0000256" key="1">
    <source>
        <dbReference type="ARBA" id="ARBA00004196"/>
    </source>
</evidence>
<dbReference type="PROSITE" id="PS00194">
    <property type="entry name" value="THIOREDOXIN_1"/>
    <property type="match status" value="1"/>
</dbReference>
<evidence type="ECO:0000259" key="5">
    <source>
        <dbReference type="PROSITE" id="PS51352"/>
    </source>
</evidence>
<dbReference type="AlphaFoldDB" id="A0A644Y0W3"/>
<dbReference type="InterPro" id="IPR025380">
    <property type="entry name" value="DUF4369"/>
</dbReference>
<comment type="subcellular location">
    <subcellularLocation>
        <location evidence="1">Cell envelope</location>
    </subcellularLocation>
</comment>
<dbReference type="Gene3D" id="3.40.30.10">
    <property type="entry name" value="Glutaredoxin"/>
    <property type="match status" value="1"/>
</dbReference>
<dbReference type="PANTHER" id="PTHR42852">
    <property type="entry name" value="THIOL:DISULFIDE INTERCHANGE PROTEIN DSBE"/>
    <property type="match status" value="1"/>
</dbReference>
<dbReference type="SUPFAM" id="SSF52833">
    <property type="entry name" value="Thioredoxin-like"/>
    <property type="match status" value="1"/>
</dbReference>
<sequence>MKKISLLLIMVFVLFSCQNNKNYKITGTVTDPAYEGKNVYVQEMTGKEMVPVDTAVITNGTFTFEGPADSTVLRFIALDETVKSKKPNRVVAVLEPGNITMKFDSTITVSGSQLNDAYNTFRQDQENVTKEIRALSQKYQEAASAGTMTDSLDAVLTEQYEKLSGDRTNKTADFIKANITNPLGKFLFMTSAEMFEPETQREILALTDEAYKSQESIQRIVKRLENAEKVAIGQKFVDFTMKDPKGNDVSLSDYAGKGKVVLVDFWAAWCGPCREEMPNVVAAYNNYKNKGFEVVGVSLDKEREKWLGGIKELNMTWPQMSELKFWDTPVVELYAFRGIPHTVLLDKDGTIIAKDLRGAELHNKLNELLGK</sequence>
<dbReference type="PROSITE" id="PS51257">
    <property type="entry name" value="PROKAR_LIPOPROTEIN"/>
    <property type="match status" value="1"/>
</dbReference>
<dbReference type="EMBL" id="VSSQ01003746">
    <property type="protein sequence ID" value="MPM22146.1"/>
    <property type="molecule type" value="Genomic_DNA"/>
</dbReference>
<dbReference type="CDD" id="cd02966">
    <property type="entry name" value="TlpA_like_family"/>
    <property type="match status" value="1"/>
</dbReference>
<dbReference type="InterPro" id="IPR000866">
    <property type="entry name" value="AhpC/TSA"/>
</dbReference>
<keyword evidence="4" id="KW-0676">Redox-active center</keyword>
<evidence type="ECO:0000256" key="4">
    <source>
        <dbReference type="ARBA" id="ARBA00023284"/>
    </source>
</evidence>
<protein>
    <submittedName>
        <fullName evidence="6">Thiol-disulfide oxidoreductase ResA</fullName>
    </submittedName>
</protein>
<dbReference type="GO" id="GO:0016209">
    <property type="term" value="F:antioxidant activity"/>
    <property type="evidence" value="ECO:0007669"/>
    <property type="project" value="InterPro"/>
</dbReference>
<organism evidence="6">
    <name type="scientific">bioreactor metagenome</name>
    <dbReference type="NCBI Taxonomy" id="1076179"/>
    <lineage>
        <taxon>unclassified sequences</taxon>
        <taxon>metagenomes</taxon>
        <taxon>ecological metagenomes</taxon>
    </lineage>
</organism>
<dbReference type="PROSITE" id="PS51352">
    <property type="entry name" value="THIOREDOXIN_2"/>
    <property type="match status" value="1"/>
</dbReference>
<dbReference type="Pfam" id="PF00578">
    <property type="entry name" value="AhpC-TSA"/>
    <property type="match status" value="1"/>
</dbReference>
<dbReference type="InterPro" id="IPR017937">
    <property type="entry name" value="Thioredoxin_CS"/>
</dbReference>
<accession>A0A644Y0W3</accession>
<dbReference type="GO" id="GO:0016491">
    <property type="term" value="F:oxidoreductase activity"/>
    <property type="evidence" value="ECO:0007669"/>
    <property type="project" value="InterPro"/>
</dbReference>
<dbReference type="Pfam" id="PF14289">
    <property type="entry name" value="DUF4369"/>
    <property type="match status" value="1"/>
</dbReference>
<gene>
    <name evidence="6" type="primary">resA_63</name>
    <name evidence="6" type="ORF">SDC9_68597</name>
</gene>
<dbReference type="InterPro" id="IPR036249">
    <property type="entry name" value="Thioredoxin-like_sf"/>
</dbReference>
<evidence type="ECO:0000256" key="2">
    <source>
        <dbReference type="ARBA" id="ARBA00022748"/>
    </source>
</evidence>
<dbReference type="PANTHER" id="PTHR42852:SF6">
    <property type="entry name" value="THIOL:DISULFIDE INTERCHANGE PROTEIN DSBE"/>
    <property type="match status" value="1"/>
</dbReference>
<dbReference type="GO" id="GO:0017004">
    <property type="term" value="P:cytochrome complex assembly"/>
    <property type="evidence" value="ECO:0007669"/>
    <property type="project" value="UniProtKB-KW"/>
</dbReference>
<dbReference type="InterPro" id="IPR013766">
    <property type="entry name" value="Thioredoxin_domain"/>
</dbReference>
<evidence type="ECO:0000256" key="3">
    <source>
        <dbReference type="ARBA" id="ARBA00023157"/>
    </source>
</evidence>
<dbReference type="InterPro" id="IPR050553">
    <property type="entry name" value="Thioredoxin_ResA/DsbE_sf"/>
</dbReference>
<reference evidence="6" key="1">
    <citation type="submission" date="2019-08" db="EMBL/GenBank/DDBJ databases">
        <authorList>
            <person name="Kucharzyk K."/>
            <person name="Murdoch R.W."/>
            <person name="Higgins S."/>
            <person name="Loffler F."/>
        </authorList>
    </citation>
    <scope>NUCLEOTIDE SEQUENCE</scope>
</reference>
<dbReference type="GO" id="GO:0030313">
    <property type="term" value="C:cell envelope"/>
    <property type="evidence" value="ECO:0007669"/>
    <property type="project" value="UniProtKB-SubCell"/>
</dbReference>
<proteinExistence type="predicted"/>
<evidence type="ECO:0000313" key="6">
    <source>
        <dbReference type="EMBL" id="MPM22146.1"/>
    </source>
</evidence>